<dbReference type="SMART" id="SM00448">
    <property type="entry name" value="REC"/>
    <property type="match status" value="1"/>
</dbReference>
<evidence type="ECO:0000259" key="5">
    <source>
        <dbReference type="PROSITE" id="PS50110"/>
    </source>
</evidence>
<dbReference type="PANTHER" id="PTHR44591:SF3">
    <property type="entry name" value="RESPONSE REGULATORY DOMAIN-CONTAINING PROTEIN"/>
    <property type="match status" value="1"/>
</dbReference>
<protein>
    <submittedName>
        <fullName evidence="6">Response regulator</fullName>
    </submittedName>
</protein>
<feature type="compositionally biased region" description="Low complexity" evidence="4">
    <location>
        <begin position="136"/>
        <end position="155"/>
    </location>
</feature>
<evidence type="ECO:0000256" key="4">
    <source>
        <dbReference type="SAM" id="MobiDB-lite"/>
    </source>
</evidence>
<keyword evidence="7" id="KW-1185">Reference proteome</keyword>
<evidence type="ECO:0000256" key="2">
    <source>
        <dbReference type="PROSITE-ProRule" id="PRU00169"/>
    </source>
</evidence>
<feature type="region of interest" description="Disordered" evidence="4">
    <location>
        <begin position="125"/>
        <end position="167"/>
    </location>
</feature>
<feature type="coiled-coil region" evidence="3">
    <location>
        <begin position="176"/>
        <end position="221"/>
    </location>
</feature>
<dbReference type="InterPro" id="IPR011006">
    <property type="entry name" value="CheY-like_superfamily"/>
</dbReference>
<proteinExistence type="predicted"/>
<dbReference type="Pfam" id="PF00072">
    <property type="entry name" value="Response_reg"/>
    <property type="match status" value="1"/>
</dbReference>
<keyword evidence="1 2" id="KW-0597">Phosphoprotein</keyword>
<dbReference type="PANTHER" id="PTHR44591">
    <property type="entry name" value="STRESS RESPONSE REGULATOR PROTEIN 1"/>
    <property type="match status" value="1"/>
</dbReference>
<gene>
    <name evidence="6" type="ORF">ABSH63_12720</name>
</gene>
<comment type="caution">
    <text evidence="6">The sequence shown here is derived from an EMBL/GenBank/DDBJ whole genome shotgun (WGS) entry which is preliminary data.</text>
</comment>
<dbReference type="Gene3D" id="3.40.50.2300">
    <property type="match status" value="1"/>
</dbReference>
<feature type="modified residue" description="4-aspartylphosphate" evidence="2">
    <location>
        <position position="56"/>
    </location>
</feature>
<dbReference type="PROSITE" id="PS50110">
    <property type="entry name" value="RESPONSE_REGULATORY"/>
    <property type="match status" value="1"/>
</dbReference>
<dbReference type="Proteomes" id="UP001465331">
    <property type="component" value="Unassembled WGS sequence"/>
</dbReference>
<name>A0ABV2AC82_9GAMM</name>
<feature type="domain" description="Response regulatory" evidence="5">
    <location>
        <begin position="7"/>
        <end position="123"/>
    </location>
</feature>
<evidence type="ECO:0000256" key="1">
    <source>
        <dbReference type="ARBA" id="ARBA00022553"/>
    </source>
</evidence>
<dbReference type="EMBL" id="JBEPIJ010000016">
    <property type="protein sequence ID" value="MES0874860.1"/>
    <property type="molecule type" value="Genomic_DNA"/>
</dbReference>
<evidence type="ECO:0000313" key="7">
    <source>
        <dbReference type="Proteomes" id="UP001465331"/>
    </source>
</evidence>
<dbReference type="InterPro" id="IPR050595">
    <property type="entry name" value="Bact_response_regulator"/>
</dbReference>
<dbReference type="CDD" id="cd00156">
    <property type="entry name" value="REC"/>
    <property type="match status" value="1"/>
</dbReference>
<keyword evidence="3" id="KW-0175">Coiled coil</keyword>
<dbReference type="InterPro" id="IPR001789">
    <property type="entry name" value="Sig_transdc_resp-reg_receiver"/>
</dbReference>
<dbReference type="SUPFAM" id="SSF52172">
    <property type="entry name" value="CheY-like"/>
    <property type="match status" value="1"/>
</dbReference>
<organism evidence="6 7">
    <name type="scientific">Sinimarinibacterium thermocellulolyticum</name>
    <dbReference type="NCBI Taxonomy" id="3170016"/>
    <lineage>
        <taxon>Bacteria</taxon>
        <taxon>Pseudomonadati</taxon>
        <taxon>Pseudomonadota</taxon>
        <taxon>Gammaproteobacteria</taxon>
        <taxon>Nevskiales</taxon>
        <taxon>Nevskiaceae</taxon>
        <taxon>Sinimarinibacterium</taxon>
    </lineage>
</organism>
<evidence type="ECO:0000313" key="6">
    <source>
        <dbReference type="EMBL" id="MES0874860.1"/>
    </source>
</evidence>
<accession>A0ABV2AC82</accession>
<feature type="coiled-coil region" evidence="3">
    <location>
        <begin position="245"/>
        <end position="316"/>
    </location>
</feature>
<sequence length="328" mass="35817">MSMGERLALVVDDSKSARFALRKYLESHAFRVDTADSARAAYAWLQTQRPDLIFLDHVMPGEDGFTALQHIKQDPQTADIPVVICSSNEGSAFVAEARSRGAADVLAKPPTPEQLRRVLQQLGTQAPPLPRPAVDAATPSASTPVPAAVPQAATPGRVPTPAAEPAIDGATDTARLDELRAELDLLRAELSSSSGDAAQATEALQARASAIEARLSAIEQRLASDLASSRKHLDKEIEALRRHGEQALAALRAQHESALEALRAEQQRTLDELAQRHAQERDSQRRQFDIELRVIHKQLRAELERAIHTAREQTLQELRARLLAALNK</sequence>
<evidence type="ECO:0000256" key="3">
    <source>
        <dbReference type="SAM" id="Coils"/>
    </source>
</evidence>
<reference evidence="6 7" key="1">
    <citation type="submission" date="2024-06" db="EMBL/GenBank/DDBJ databases">
        <authorList>
            <person name="Li Z."/>
            <person name="Jiang Y."/>
        </authorList>
    </citation>
    <scope>NUCLEOTIDE SEQUENCE [LARGE SCALE GENOMIC DNA]</scope>
    <source>
        <strain evidence="6 7">HSW-8</strain>
    </source>
</reference>